<accession>A0AAW0MYP7</accession>
<keyword evidence="9 11" id="KW-1015">Disulfide bond</keyword>
<evidence type="ECO:0000256" key="6">
    <source>
        <dbReference type="ARBA" id="ARBA00022737"/>
    </source>
</evidence>
<feature type="domain" description="SRCR" evidence="12">
    <location>
        <begin position="261"/>
        <end position="433"/>
    </location>
</feature>
<evidence type="ECO:0000313" key="14">
    <source>
        <dbReference type="Proteomes" id="UP001460270"/>
    </source>
</evidence>
<organism evidence="13 14">
    <name type="scientific">Mugilogobius chulae</name>
    <name type="common">yellowstripe goby</name>
    <dbReference type="NCBI Taxonomy" id="88201"/>
    <lineage>
        <taxon>Eukaryota</taxon>
        <taxon>Metazoa</taxon>
        <taxon>Chordata</taxon>
        <taxon>Craniata</taxon>
        <taxon>Vertebrata</taxon>
        <taxon>Euteleostomi</taxon>
        <taxon>Actinopterygii</taxon>
        <taxon>Neopterygii</taxon>
        <taxon>Teleostei</taxon>
        <taxon>Neoteleostei</taxon>
        <taxon>Acanthomorphata</taxon>
        <taxon>Gobiaria</taxon>
        <taxon>Gobiiformes</taxon>
        <taxon>Gobioidei</taxon>
        <taxon>Gobiidae</taxon>
        <taxon>Gobionellinae</taxon>
        <taxon>Mugilogobius</taxon>
    </lineage>
</organism>
<keyword evidence="5" id="KW-0732">Signal</keyword>
<dbReference type="EMBL" id="JBBPFD010000019">
    <property type="protein sequence ID" value="KAK7886009.1"/>
    <property type="molecule type" value="Genomic_DNA"/>
</dbReference>
<evidence type="ECO:0000256" key="7">
    <source>
        <dbReference type="ARBA" id="ARBA00022989"/>
    </source>
</evidence>
<dbReference type="SUPFAM" id="SSF56487">
    <property type="entry name" value="SRCR-like"/>
    <property type="match status" value="3"/>
</dbReference>
<reference evidence="14" key="1">
    <citation type="submission" date="2024-04" db="EMBL/GenBank/DDBJ databases">
        <title>Salinicola lusitanus LLJ914,a marine bacterium isolated from the Okinawa Trough.</title>
        <authorList>
            <person name="Li J."/>
        </authorList>
    </citation>
    <scope>NUCLEOTIDE SEQUENCE [LARGE SCALE GENOMIC DNA]</scope>
</reference>
<sequence length="442" mass="47767">MWVCNSPDKVEKYRQAKCTAARTVTEAKTWGWEKFRKAMEEEYQLTSKKFWQTDKILQVEEFMYLGVLFTVMKDGGETEADRCSISSDAVAVSNRCGEEGAESKDKALNLPLVYVPTLTCVINNRKDKITDTSVLPQSYLSLISVLSQSYLSDDVTHVSTESVRLVSGSSLCSGSVQIRNQSWDQSWTWLCEGALDLLGAEVLCRELGCGAPSLLQGALSPLGLQTFHCEGNESALMDCPRSSSRTCSSEAAAKLTCSEPLRLVGGASRCAGAVELKHDEEWRRVTTGSVSWILEDAAFLCRALDCGSAVSARDRRDFPDSRVWWLDFDCVKRNSASRCVWCLAPVFAQDQCRCGTSPGTSPGPGSVKGLGPVGCRGAVQGAGLWGSFSPPGGALSSGLQTFHCEGNESALMDCPRSSSRTCSSEAAAKLTCSGKGARLVLR</sequence>
<dbReference type="PANTHER" id="PTHR19331">
    <property type="entry name" value="SCAVENGER RECEPTOR DOMAIN-CONTAINING"/>
    <property type="match status" value="1"/>
</dbReference>
<gene>
    <name evidence="13" type="ORF">WMY93_025630</name>
</gene>
<evidence type="ECO:0000256" key="1">
    <source>
        <dbReference type="ARBA" id="ARBA00004167"/>
    </source>
</evidence>
<evidence type="ECO:0000256" key="3">
    <source>
        <dbReference type="ARBA" id="ARBA00022525"/>
    </source>
</evidence>
<name>A0AAW0MYP7_9GOBI</name>
<dbReference type="Proteomes" id="UP001460270">
    <property type="component" value="Unassembled WGS sequence"/>
</dbReference>
<keyword evidence="6" id="KW-0677">Repeat</keyword>
<evidence type="ECO:0000259" key="12">
    <source>
        <dbReference type="PROSITE" id="PS50287"/>
    </source>
</evidence>
<evidence type="ECO:0000313" key="13">
    <source>
        <dbReference type="EMBL" id="KAK7886009.1"/>
    </source>
</evidence>
<evidence type="ECO:0000256" key="11">
    <source>
        <dbReference type="PROSITE-ProRule" id="PRU00196"/>
    </source>
</evidence>
<dbReference type="PROSITE" id="PS50287">
    <property type="entry name" value="SRCR_2"/>
    <property type="match status" value="2"/>
</dbReference>
<evidence type="ECO:0000256" key="2">
    <source>
        <dbReference type="ARBA" id="ARBA00004613"/>
    </source>
</evidence>
<feature type="disulfide bond" evidence="11">
    <location>
        <begin position="404"/>
        <end position="414"/>
    </location>
</feature>
<keyword evidence="4" id="KW-0812">Transmembrane</keyword>
<dbReference type="AlphaFoldDB" id="A0AAW0MYP7"/>
<evidence type="ECO:0000256" key="9">
    <source>
        <dbReference type="ARBA" id="ARBA00023157"/>
    </source>
</evidence>
<dbReference type="Pfam" id="PF00530">
    <property type="entry name" value="SRCR"/>
    <property type="match status" value="2"/>
</dbReference>
<dbReference type="FunFam" id="3.10.250.10:FF:000016">
    <property type="entry name" value="Scavenger receptor cysteine-rich protein type 12"/>
    <property type="match status" value="1"/>
</dbReference>
<keyword evidence="8" id="KW-0472">Membrane</keyword>
<feature type="disulfide bond" evidence="11">
    <location>
        <begin position="229"/>
        <end position="239"/>
    </location>
</feature>
<keyword evidence="3" id="KW-0964">Secreted</keyword>
<dbReference type="Gene3D" id="3.10.250.10">
    <property type="entry name" value="SRCR-like domain"/>
    <property type="match status" value="3"/>
</dbReference>
<dbReference type="InterPro" id="IPR036772">
    <property type="entry name" value="SRCR-like_dom_sf"/>
</dbReference>
<dbReference type="PANTHER" id="PTHR19331:SF22">
    <property type="entry name" value="DELETED IN MALIGNANT BRAIN TUMORS 1 PROTEIN"/>
    <property type="match status" value="1"/>
</dbReference>
<keyword evidence="14" id="KW-1185">Reference proteome</keyword>
<evidence type="ECO:0000256" key="4">
    <source>
        <dbReference type="ARBA" id="ARBA00022692"/>
    </source>
</evidence>
<comment type="caution">
    <text evidence="13">The sequence shown here is derived from an EMBL/GenBank/DDBJ whole genome shotgun (WGS) entry which is preliminary data.</text>
</comment>
<proteinExistence type="predicted"/>
<evidence type="ECO:0000256" key="10">
    <source>
        <dbReference type="ARBA" id="ARBA00023180"/>
    </source>
</evidence>
<feature type="domain" description="SRCR" evidence="12">
    <location>
        <begin position="163"/>
        <end position="258"/>
    </location>
</feature>
<protein>
    <recommendedName>
        <fullName evidence="12">SRCR domain-containing protein</fullName>
    </recommendedName>
</protein>
<evidence type="ECO:0000256" key="8">
    <source>
        <dbReference type="ARBA" id="ARBA00023136"/>
    </source>
</evidence>
<dbReference type="SMART" id="SM00202">
    <property type="entry name" value="SR"/>
    <property type="match status" value="2"/>
</dbReference>
<comment type="caution">
    <text evidence="11">Lacks conserved residue(s) required for the propagation of feature annotation.</text>
</comment>
<dbReference type="PRINTS" id="PR00258">
    <property type="entry name" value="SPERACTRCPTR"/>
</dbReference>
<dbReference type="InterPro" id="IPR001190">
    <property type="entry name" value="SRCR"/>
</dbReference>
<keyword evidence="10" id="KW-0325">Glycoprotein</keyword>
<keyword evidence="7" id="KW-1133">Transmembrane helix</keyword>
<evidence type="ECO:0000256" key="5">
    <source>
        <dbReference type="ARBA" id="ARBA00022729"/>
    </source>
</evidence>
<comment type="subcellular location">
    <subcellularLocation>
        <location evidence="1">Membrane</location>
        <topology evidence="1">Single-pass membrane protein</topology>
    </subcellularLocation>
    <subcellularLocation>
        <location evidence="2">Secreted</location>
    </subcellularLocation>
</comment>
<dbReference type="GO" id="GO:0016020">
    <property type="term" value="C:membrane"/>
    <property type="evidence" value="ECO:0007669"/>
    <property type="project" value="UniProtKB-SubCell"/>
</dbReference>